<reference evidence="5 6" key="1">
    <citation type="submission" date="2024-11" db="EMBL/GenBank/DDBJ databases">
        <title>Adaptive evolution of stress response genes in parasites aligns with host niche diversity.</title>
        <authorList>
            <person name="Hahn C."/>
            <person name="Resl P."/>
        </authorList>
    </citation>
    <scope>NUCLEOTIDE SEQUENCE [LARGE SCALE GENOMIC DNA]</scope>
    <source>
        <strain evidence="5">EGGRZ-B1_66</strain>
        <tissue evidence="5">Body</tissue>
    </source>
</reference>
<dbReference type="AlphaFoldDB" id="A0ABD2PLZ7"/>
<keyword evidence="1" id="KW-0732">Signal</keyword>
<comment type="caution">
    <text evidence="5">The sequence shown here is derived from an EMBL/GenBank/DDBJ whole genome shotgun (WGS) entry which is preliminary data.</text>
</comment>
<name>A0ABD2PLZ7_9PLAT</name>
<evidence type="ECO:0000256" key="1">
    <source>
        <dbReference type="ARBA" id="ARBA00022729"/>
    </source>
</evidence>
<dbReference type="Pfam" id="PF03160">
    <property type="entry name" value="Calx-beta"/>
    <property type="match status" value="1"/>
</dbReference>
<evidence type="ECO:0000259" key="4">
    <source>
        <dbReference type="Pfam" id="PF03160"/>
    </source>
</evidence>
<accession>A0ABD2PLZ7</accession>
<dbReference type="Proteomes" id="UP001626550">
    <property type="component" value="Unassembled WGS sequence"/>
</dbReference>
<feature type="domain" description="Calx-beta" evidence="4">
    <location>
        <begin position="45"/>
        <end position="143"/>
    </location>
</feature>
<evidence type="ECO:0000313" key="6">
    <source>
        <dbReference type="Proteomes" id="UP001626550"/>
    </source>
</evidence>
<gene>
    <name evidence="5" type="ORF">Ciccas_013375</name>
</gene>
<evidence type="ECO:0000256" key="3">
    <source>
        <dbReference type="ARBA" id="ARBA00022837"/>
    </source>
</evidence>
<organism evidence="5 6">
    <name type="scientific">Cichlidogyrus casuarinus</name>
    <dbReference type="NCBI Taxonomy" id="1844966"/>
    <lineage>
        <taxon>Eukaryota</taxon>
        <taxon>Metazoa</taxon>
        <taxon>Spiralia</taxon>
        <taxon>Lophotrochozoa</taxon>
        <taxon>Platyhelminthes</taxon>
        <taxon>Monogenea</taxon>
        <taxon>Monopisthocotylea</taxon>
        <taxon>Dactylogyridea</taxon>
        <taxon>Ancyrocephalidae</taxon>
        <taxon>Cichlidogyrus</taxon>
    </lineage>
</organism>
<keyword evidence="2" id="KW-0677">Repeat</keyword>
<keyword evidence="6" id="KW-1185">Reference proteome</keyword>
<dbReference type="Gene3D" id="2.60.40.2030">
    <property type="match status" value="1"/>
</dbReference>
<dbReference type="InterPro" id="IPR038081">
    <property type="entry name" value="CalX-like_sf"/>
</dbReference>
<dbReference type="InterPro" id="IPR003644">
    <property type="entry name" value="Calx_beta"/>
</dbReference>
<evidence type="ECO:0000313" key="5">
    <source>
        <dbReference type="EMBL" id="KAL3308098.1"/>
    </source>
</evidence>
<dbReference type="SUPFAM" id="SSF141072">
    <property type="entry name" value="CalX-like"/>
    <property type="match status" value="1"/>
</dbReference>
<dbReference type="EMBL" id="JBJKFK010005890">
    <property type="protein sequence ID" value="KAL3308098.1"/>
    <property type="molecule type" value="Genomic_DNA"/>
</dbReference>
<sequence length="160" mass="18148">MEQVRRCHIHCCSFQVDETEATEEMMPSKTEPKITRFTSKQDRKTLETVQGNYQVFYETRDGTAKANVHYKPTSGILRFTDSEAVHQIAVNVQPYSSYRDENLPGMDELEFFVMLSEISPNESGFSDCLVAPIGRPSVARVRILLHDGQLTQIVTGTKQS</sequence>
<keyword evidence="3" id="KW-0106">Calcium</keyword>
<protein>
    <recommendedName>
        <fullName evidence="4">Calx-beta domain-containing protein</fullName>
    </recommendedName>
</protein>
<proteinExistence type="predicted"/>
<evidence type="ECO:0000256" key="2">
    <source>
        <dbReference type="ARBA" id="ARBA00022737"/>
    </source>
</evidence>